<keyword evidence="6" id="KW-0449">Lipoprotein</keyword>
<dbReference type="AlphaFoldDB" id="A0A8W8LZW8"/>
<dbReference type="PANTHER" id="PTHR46149">
    <property type="entry name" value="MIP08469P"/>
    <property type="match status" value="1"/>
</dbReference>
<reference evidence="8" key="1">
    <citation type="submission" date="2022-08" db="UniProtKB">
        <authorList>
            <consortium name="EnsemblMetazoa"/>
        </authorList>
    </citation>
    <scope>IDENTIFICATION</scope>
    <source>
        <strain evidence="8">05x7-T-G4-1.051#20</strain>
    </source>
</reference>
<dbReference type="InterPro" id="IPR052236">
    <property type="entry name" value="Small_GTPase_RasD"/>
</dbReference>
<evidence type="ECO:0000256" key="1">
    <source>
        <dbReference type="ARBA" id="ARBA00004193"/>
    </source>
</evidence>
<keyword evidence="2" id="KW-1003">Cell membrane</keyword>
<sequence>MNGRQRVVIERSLRIGVLGAKEVGKTSMITRLLKRRFPDKYSPTIETLFRYDIQTSEKKFTKLEILDTAGNLEFPDMLRKSVRSCHAFVLVFDLSDPVRTFREVETLRQFIHEERSGESVPIIVIGNKSDSVVMEDVVENTIIDAIVSIDWGCTYLTTSAKCDTNISDVYKAVCKELDIKSLQDISVVQRSKDATQKIVKTKRVSLLKRKLSVKSF</sequence>
<dbReference type="InterPro" id="IPR005225">
    <property type="entry name" value="Small_GTP-bd"/>
</dbReference>
<dbReference type="SUPFAM" id="SSF52540">
    <property type="entry name" value="P-loop containing nucleoside triphosphate hydrolases"/>
    <property type="match status" value="1"/>
</dbReference>
<comment type="subcellular location">
    <subcellularLocation>
        <location evidence="1">Cell membrane</location>
        <topology evidence="1">Lipid-anchor</topology>
    </subcellularLocation>
</comment>
<dbReference type="PRINTS" id="PR00449">
    <property type="entry name" value="RASTRNSFRMNG"/>
</dbReference>
<evidence type="ECO:0000313" key="9">
    <source>
        <dbReference type="Proteomes" id="UP000005408"/>
    </source>
</evidence>
<keyword evidence="4" id="KW-0342">GTP-binding</keyword>
<keyword evidence="4" id="KW-0547">Nucleotide-binding</keyword>
<dbReference type="NCBIfam" id="TIGR00231">
    <property type="entry name" value="small_GTP"/>
    <property type="match status" value="1"/>
</dbReference>
<dbReference type="Gene3D" id="3.40.50.300">
    <property type="entry name" value="P-loop containing nucleotide triphosphate hydrolases"/>
    <property type="match status" value="1"/>
</dbReference>
<dbReference type="OrthoDB" id="6151784at2759"/>
<dbReference type="InterPro" id="IPR027417">
    <property type="entry name" value="P-loop_NTPase"/>
</dbReference>
<dbReference type="Proteomes" id="UP000005408">
    <property type="component" value="Unassembled WGS sequence"/>
</dbReference>
<organism evidence="8 9">
    <name type="scientific">Magallana gigas</name>
    <name type="common">Pacific oyster</name>
    <name type="synonym">Crassostrea gigas</name>
    <dbReference type="NCBI Taxonomy" id="29159"/>
    <lineage>
        <taxon>Eukaryota</taxon>
        <taxon>Metazoa</taxon>
        <taxon>Spiralia</taxon>
        <taxon>Lophotrochozoa</taxon>
        <taxon>Mollusca</taxon>
        <taxon>Bivalvia</taxon>
        <taxon>Autobranchia</taxon>
        <taxon>Pteriomorphia</taxon>
        <taxon>Ostreida</taxon>
        <taxon>Ostreoidea</taxon>
        <taxon>Ostreidae</taxon>
        <taxon>Magallana</taxon>
    </lineage>
</organism>
<dbReference type="SMART" id="SM00174">
    <property type="entry name" value="RHO"/>
    <property type="match status" value="1"/>
</dbReference>
<evidence type="ECO:0000256" key="6">
    <source>
        <dbReference type="ARBA" id="ARBA00023288"/>
    </source>
</evidence>
<evidence type="ECO:0000313" key="8">
    <source>
        <dbReference type="EnsemblMetazoa" id="G3092.1:cds"/>
    </source>
</evidence>
<evidence type="ECO:0000256" key="7">
    <source>
        <dbReference type="ARBA" id="ARBA00038061"/>
    </source>
</evidence>
<protein>
    <recommendedName>
        <fullName evidence="10">GTP-binding protein Di-Ras2</fullName>
    </recommendedName>
</protein>
<dbReference type="GO" id="GO:0003924">
    <property type="term" value="F:GTPase activity"/>
    <property type="evidence" value="ECO:0007669"/>
    <property type="project" value="InterPro"/>
</dbReference>
<comment type="similarity">
    <text evidence="7">Belongs to the small GTPase superfamily. RasD family.</text>
</comment>
<dbReference type="EnsemblMetazoa" id="G3092.1">
    <property type="protein sequence ID" value="G3092.1:cds"/>
    <property type="gene ID" value="G3092"/>
</dbReference>
<name>A0A8W8LZW8_MAGGI</name>
<dbReference type="PROSITE" id="PS51419">
    <property type="entry name" value="RAB"/>
    <property type="match status" value="1"/>
</dbReference>
<keyword evidence="3" id="KW-0488">Methylation</keyword>
<accession>A0A8W8LZW8</accession>
<evidence type="ECO:0000256" key="2">
    <source>
        <dbReference type="ARBA" id="ARBA00022475"/>
    </source>
</evidence>
<dbReference type="InterPro" id="IPR001806">
    <property type="entry name" value="Small_GTPase"/>
</dbReference>
<evidence type="ECO:0008006" key="10">
    <source>
        <dbReference type="Google" id="ProtNLM"/>
    </source>
</evidence>
<dbReference type="OMA" id="YHDTSAN"/>
<keyword evidence="9" id="KW-1185">Reference proteome</keyword>
<keyword evidence="5" id="KW-0472">Membrane</keyword>
<proteinExistence type="inferred from homology"/>
<dbReference type="GO" id="GO:0005525">
    <property type="term" value="F:GTP binding"/>
    <property type="evidence" value="ECO:0007669"/>
    <property type="project" value="UniProtKB-KW"/>
</dbReference>
<evidence type="ECO:0000256" key="5">
    <source>
        <dbReference type="ARBA" id="ARBA00023136"/>
    </source>
</evidence>
<dbReference type="Pfam" id="PF00071">
    <property type="entry name" value="Ras"/>
    <property type="match status" value="1"/>
</dbReference>
<dbReference type="PROSITE" id="PS51421">
    <property type="entry name" value="RAS"/>
    <property type="match status" value="1"/>
</dbReference>
<dbReference type="GO" id="GO:0005886">
    <property type="term" value="C:plasma membrane"/>
    <property type="evidence" value="ECO:0007669"/>
    <property type="project" value="UniProtKB-SubCell"/>
</dbReference>
<dbReference type="SMART" id="SM00175">
    <property type="entry name" value="RAB"/>
    <property type="match status" value="1"/>
</dbReference>
<evidence type="ECO:0000256" key="3">
    <source>
        <dbReference type="ARBA" id="ARBA00022481"/>
    </source>
</evidence>
<dbReference type="SMART" id="SM00173">
    <property type="entry name" value="RAS"/>
    <property type="match status" value="1"/>
</dbReference>
<evidence type="ECO:0000256" key="4">
    <source>
        <dbReference type="ARBA" id="ARBA00023134"/>
    </source>
</evidence>